<sequence>MGSGTCTAAIAATGAVKKAADGEVEAGDEAEALRRRGMETRAQESGEER</sequence>
<dbReference type="AlphaFoldDB" id="M4BFB8"/>
<feature type="compositionally biased region" description="Basic and acidic residues" evidence="1">
    <location>
        <begin position="31"/>
        <end position="49"/>
    </location>
</feature>
<evidence type="ECO:0000313" key="3">
    <source>
        <dbReference type="Proteomes" id="UP000011713"/>
    </source>
</evidence>
<name>M4BFB8_HYAAE</name>
<dbReference type="Proteomes" id="UP000011713">
    <property type="component" value="Unassembled WGS sequence"/>
</dbReference>
<reference evidence="3" key="1">
    <citation type="journal article" date="2010" name="Science">
        <title>Signatures of adaptation to obligate biotrophy in the Hyaloperonospora arabidopsidis genome.</title>
        <authorList>
            <person name="Baxter L."/>
            <person name="Tripathy S."/>
            <person name="Ishaque N."/>
            <person name="Boot N."/>
            <person name="Cabral A."/>
            <person name="Kemen E."/>
            <person name="Thines M."/>
            <person name="Ah-Fong A."/>
            <person name="Anderson R."/>
            <person name="Badejoko W."/>
            <person name="Bittner-Eddy P."/>
            <person name="Boore J.L."/>
            <person name="Chibucos M.C."/>
            <person name="Coates M."/>
            <person name="Dehal P."/>
            <person name="Delehaunty K."/>
            <person name="Dong S."/>
            <person name="Downton P."/>
            <person name="Dumas B."/>
            <person name="Fabro G."/>
            <person name="Fronick C."/>
            <person name="Fuerstenberg S.I."/>
            <person name="Fulton L."/>
            <person name="Gaulin E."/>
            <person name="Govers F."/>
            <person name="Hughes L."/>
            <person name="Humphray S."/>
            <person name="Jiang R.H."/>
            <person name="Judelson H."/>
            <person name="Kamoun S."/>
            <person name="Kyung K."/>
            <person name="Meijer H."/>
            <person name="Minx P."/>
            <person name="Morris P."/>
            <person name="Nelson J."/>
            <person name="Phuntumart V."/>
            <person name="Qutob D."/>
            <person name="Rehmany A."/>
            <person name="Rougon-Cardoso A."/>
            <person name="Ryden P."/>
            <person name="Torto-Alalibo T."/>
            <person name="Studholme D."/>
            <person name="Wang Y."/>
            <person name="Win J."/>
            <person name="Wood J."/>
            <person name="Clifton S.W."/>
            <person name="Rogers J."/>
            <person name="Van den Ackerveken G."/>
            <person name="Jones J.D."/>
            <person name="McDowell J.M."/>
            <person name="Beynon J."/>
            <person name="Tyler B.M."/>
        </authorList>
    </citation>
    <scope>NUCLEOTIDE SEQUENCE [LARGE SCALE GENOMIC DNA]</scope>
    <source>
        <strain evidence="3">Emoy2</strain>
    </source>
</reference>
<dbReference type="VEuPathDB" id="FungiDB:HpaG804987"/>
<feature type="region of interest" description="Disordered" evidence="1">
    <location>
        <begin position="15"/>
        <end position="49"/>
    </location>
</feature>
<reference evidence="2" key="2">
    <citation type="submission" date="2015-06" db="UniProtKB">
        <authorList>
            <consortium name="EnsemblProtists"/>
        </authorList>
    </citation>
    <scope>IDENTIFICATION</scope>
    <source>
        <strain evidence="2">Emoy2</strain>
    </source>
</reference>
<dbReference type="EnsemblProtists" id="HpaT804987">
    <property type="protein sequence ID" value="HpaP804987"/>
    <property type="gene ID" value="HpaG804987"/>
</dbReference>
<keyword evidence="3" id="KW-1185">Reference proteome</keyword>
<accession>M4BFB8</accession>
<organism evidence="2 3">
    <name type="scientific">Hyaloperonospora arabidopsidis (strain Emoy2)</name>
    <name type="common">Downy mildew agent</name>
    <name type="synonym">Peronospora arabidopsidis</name>
    <dbReference type="NCBI Taxonomy" id="559515"/>
    <lineage>
        <taxon>Eukaryota</taxon>
        <taxon>Sar</taxon>
        <taxon>Stramenopiles</taxon>
        <taxon>Oomycota</taxon>
        <taxon>Peronosporomycetes</taxon>
        <taxon>Peronosporales</taxon>
        <taxon>Peronosporaceae</taxon>
        <taxon>Hyaloperonospora</taxon>
    </lineage>
</organism>
<protein>
    <submittedName>
        <fullName evidence="2">Uncharacterized protein</fullName>
    </submittedName>
</protein>
<evidence type="ECO:0000256" key="1">
    <source>
        <dbReference type="SAM" id="MobiDB-lite"/>
    </source>
</evidence>
<evidence type="ECO:0000313" key="2">
    <source>
        <dbReference type="EnsemblProtists" id="HpaP804987"/>
    </source>
</evidence>
<dbReference type="InParanoid" id="M4BFB8"/>
<proteinExistence type="predicted"/>
<dbReference type="EMBL" id="JH598203">
    <property type="status" value="NOT_ANNOTATED_CDS"/>
    <property type="molecule type" value="Genomic_DNA"/>
</dbReference>
<dbReference type="HOGENOM" id="CLU_3145695_0_0_1"/>